<feature type="region of interest" description="Disordered" evidence="1">
    <location>
        <begin position="22"/>
        <end position="67"/>
    </location>
</feature>
<dbReference type="Pfam" id="PF15906">
    <property type="entry name" value="zf-NOSIP"/>
    <property type="match status" value="1"/>
</dbReference>
<gene>
    <name evidence="3" type="ORF">HNY73_014575</name>
</gene>
<name>A0A8T0EPD1_ARGBR</name>
<dbReference type="InterPro" id="IPR031790">
    <property type="entry name" value="Znf-NOSIP"/>
</dbReference>
<protein>
    <submittedName>
        <fullName evidence="3">Nitric oxide synthase-interacting protein like</fullName>
    </submittedName>
</protein>
<evidence type="ECO:0000259" key="2">
    <source>
        <dbReference type="Pfam" id="PF15906"/>
    </source>
</evidence>
<comment type="caution">
    <text evidence="3">The sequence shown here is derived from an EMBL/GenBank/DDBJ whole genome shotgun (WGS) entry which is preliminary data.</text>
</comment>
<dbReference type="EMBL" id="JABXBU010002072">
    <property type="protein sequence ID" value="KAF8777762.1"/>
    <property type="molecule type" value="Genomic_DNA"/>
</dbReference>
<dbReference type="AlphaFoldDB" id="A0A8T0EPD1"/>
<reference evidence="3" key="1">
    <citation type="journal article" date="2020" name="bioRxiv">
        <title>Chromosome-level reference genome of the European wasp spider Argiope bruennichi: a resource for studies on range expansion and evolutionary adaptation.</title>
        <authorList>
            <person name="Sheffer M.M."/>
            <person name="Hoppe A."/>
            <person name="Krehenwinkel H."/>
            <person name="Uhl G."/>
            <person name="Kuss A.W."/>
            <person name="Jensen L."/>
            <person name="Jensen C."/>
            <person name="Gillespie R.G."/>
            <person name="Hoff K.J."/>
            <person name="Prost S."/>
        </authorList>
    </citation>
    <scope>NUCLEOTIDE SEQUENCE</scope>
</reference>
<organism evidence="3 4">
    <name type="scientific">Argiope bruennichi</name>
    <name type="common">Wasp spider</name>
    <name type="synonym">Aranea bruennichi</name>
    <dbReference type="NCBI Taxonomy" id="94029"/>
    <lineage>
        <taxon>Eukaryota</taxon>
        <taxon>Metazoa</taxon>
        <taxon>Ecdysozoa</taxon>
        <taxon>Arthropoda</taxon>
        <taxon>Chelicerata</taxon>
        <taxon>Arachnida</taxon>
        <taxon>Araneae</taxon>
        <taxon>Araneomorphae</taxon>
        <taxon>Entelegynae</taxon>
        <taxon>Araneoidea</taxon>
        <taxon>Araneidae</taxon>
        <taxon>Argiope</taxon>
    </lineage>
</organism>
<evidence type="ECO:0000256" key="1">
    <source>
        <dbReference type="SAM" id="MobiDB-lite"/>
    </source>
</evidence>
<feature type="domain" description="Nitric oxide synthase-interacting protein zinc-finger" evidence="2">
    <location>
        <begin position="4"/>
        <end position="43"/>
    </location>
</feature>
<feature type="compositionally biased region" description="Polar residues" evidence="1">
    <location>
        <begin position="55"/>
        <end position="67"/>
    </location>
</feature>
<proteinExistence type="predicted"/>
<dbReference type="Proteomes" id="UP000807504">
    <property type="component" value="Unassembled WGS sequence"/>
</dbReference>
<evidence type="ECO:0000313" key="3">
    <source>
        <dbReference type="EMBL" id="KAF8777762.1"/>
    </source>
</evidence>
<sequence>MTRHARNCTAGAVYTYHEKKKDNKAGGYGTIQNRIGRPGDRDVSAIASVDDSETTSKPNGSERSLLD</sequence>
<reference evidence="3" key="2">
    <citation type="submission" date="2020-06" db="EMBL/GenBank/DDBJ databases">
        <authorList>
            <person name="Sheffer M."/>
        </authorList>
    </citation>
    <scope>NUCLEOTIDE SEQUENCE</scope>
</reference>
<keyword evidence="4" id="KW-1185">Reference proteome</keyword>
<accession>A0A8T0EPD1</accession>
<evidence type="ECO:0000313" key="4">
    <source>
        <dbReference type="Proteomes" id="UP000807504"/>
    </source>
</evidence>